<reference evidence="1 2" key="1">
    <citation type="submission" date="2024-04" db="EMBL/GenBank/DDBJ databases">
        <authorList>
            <person name="Waldvogel A.-M."/>
            <person name="Schoenle A."/>
        </authorList>
    </citation>
    <scope>NUCLEOTIDE SEQUENCE [LARGE SCALE GENOMIC DNA]</scope>
</reference>
<dbReference type="AlphaFoldDB" id="A0AAV2LFL0"/>
<protein>
    <submittedName>
        <fullName evidence="1">Uncharacterized protein</fullName>
    </submittedName>
</protein>
<gene>
    <name evidence="1" type="ORF">KC01_LOCUS26759</name>
</gene>
<dbReference type="EMBL" id="OZ035844">
    <property type="protein sequence ID" value="CAL1598359.1"/>
    <property type="molecule type" value="Genomic_DNA"/>
</dbReference>
<keyword evidence="2" id="KW-1185">Reference proteome</keyword>
<dbReference type="Proteomes" id="UP001497482">
    <property type="component" value="Chromosome 22"/>
</dbReference>
<proteinExistence type="predicted"/>
<evidence type="ECO:0000313" key="1">
    <source>
        <dbReference type="EMBL" id="CAL1598359.1"/>
    </source>
</evidence>
<sequence>MEANLTYYDLLLLGGVRMMRRSISWRLDLWGFCPACRELAGVAVVLSPGGTIRCAQRSRLCGPQLDAMAGDQTARMGRQGGGAGLGEYDATQQQDSEAECAPLTLISAENNLREHKRK</sequence>
<organism evidence="1 2">
    <name type="scientific">Knipowitschia caucasica</name>
    <name type="common">Caucasian dwarf goby</name>
    <name type="synonym">Pomatoschistus caucasicus</name>
    <dbReference type="NCBI Taxonomy" id="637954"/>
    <lineage>
        <taxon>Eukaryota</taxon>
        <taxon>Metazoa</taxon>
        <taxon>Chordata</taxon>
        <taxon>Craniata</taxon>
        <taxon>Vertebrata</taxon>
        <taxon>Euteleostomi</taxon>
        <taxon>Actinopterygii</taxon>
        <taxon>Neopterygii</taxon>
        <taxon>Teleostei</taxon>
        <taxon>Neoteleostei</taxon>
        <taxon>Acanthomorphata</taxon>
        <taxon>Gobiaria</taxon>
        <taxon>Gobiiformes</taxon>
        <taxon>Gobioidei</taxon>
        <taxon>Gobiidae</taxon>
        <taxon>Gobiinae</taxon>
        <taxon>Knipowitschia</taxon>
    </lineage>
</organism>
<name>A0AAV2LFL0_KNICA</name>
<accession>A0AAV2LFL0</accession>
<evidence type="ECO:0000313" key="2">
    <source>
        <dbReference type="Proteomes" id="UP001497482"/>
    </source>
</evidence>